<dbReference type="Proteomes" id="UP000242886">
    <property type="component" value="Chromosome SDENCHOL"/>
</dbReference>
<proteinExistence type="predicted"/>
<gene>
    <name evidence="1" type="ORF">SDENCHOL_10455</name>
</gene>
<sequence length="22" mass="2754">MRFLEMLLIQREFQSSSRIVRN</sequence>
<reference evidence="1" key="1">
    <citation type="submission" date="2017-03" db="EMBL/GenBank/DDBJ databases">
        <authorList>
            <consortium name="AG Boll"/>
        </authorList>
    </citation>
    <scope>NUCLEOTIDE SEQUENCE [LARGE SCALE GENOMIC DNA]</scope>
    <source>
        <strain evidence="1">Chol</strain>
    </source>
</reference>
<organism evidence="1 2">
    <name type="scientific">Sterolibacterium denitrificans</name>
    <dbReference type="NCBI Taxonomy" id="157592"/>
    <lineage>
        <taxon>Bacteria</taxon>
        <taxon>Pseudomonadati</taxon>
        <taxon>Pseudomonadota</taxon>
        <taxon>Betaproteobacteria</taxon>
        <taxon>Nitrosomonadales</taxon>
        <taxon>Sterolibacteriaceae</taxon>
        <taxon>Sterolibacterium</taxon>
    </lineage>
</organism>
<name>A0A7Z7HPW6_9PROT</name>
<dbReference type="AlphaFoldDB" id="A0A7Z7HPW6"/>
<keyword evidence="2" id="KW-1185">Reference proteome</keyword>
<dbReference type="EMBL" id="LT837803">
    <property type="protein sequence ID" value="SMB21967.1"/>
    <property type="molecule type" value="Genomic_DNA"/>
</dbReference>
<accession>A0A7Z7HPW6</accession>
<evidence type="ECO:0000313" key="2">
    <source>
        <dbReference type="Proteomes" id="UP000242886"/>
    </source>
</evidence>
<protein>
    <submittedName>
        <fullName evidence="1">Uncharacterized protein</fullName>
    </submittedName>
</protein>
<evidence type="ECO:0000313" key="1">
    <source>
        <dbReference type="EMBL" id="SMB21967.1"/>
    </source>
</evidence>